<protein>
    <submittedName>
        <fullName evidence="1">Uncharacterized protein</fullName>
    </submittedName>
</protein>
<name>A0A653B3T4_ECTOL</name>
<reference evidence="1" key="1">
    <citation type="submission" date="2018-11" db="EMBL/GenBank/DDBJ databases">
        <authorList>
            <consortium name="Genoscope - CEA"/>
            <person name="William W."/>
        </authorList>
    </citation>
    <scope>NUCLEOTIDE SEQUENCE [LARGE SCALE GENOMIC DNA]</scope>
    <source>
        <strain evidence="1">T9AD</strain>
    </source>
</reference>
<dbReference type="AlphaFoldDB" id="A0A653B3T4"/>
<evidence type="ECO:0000313" key="1">
    <source>
        <dbReference type="EMBL" id="VDN62897.1"/>
    </source>
</evidence>
<gene>
    <name evidence="1" type="ORF">POT9AD_1917</name>
</gene>
<sequence length="73" mass="8227">MTVEIRVLTRTHPLSMAWHFRAEACKAGARVFVHEVVEQVFIYLSEAKFEHTNDGNTMASKTNASGCNCSLKR</sequence>
<organism evidence="1">
    <name type="scientific">Ectopseudomonas oleovorans</name>
    <name type="common">Pseudomonas oleovorans</name>
    <dbReference type="NCBI Taxonomy" id="301"/>
    <lineage>
        <taxon>Bacteria</taxon>
        <taxon>Pseudomonadati</taxon>
        <taxon>Pseudomonadota</taxon>
        <taxon>Gammaproteobacteria</taxon>
        <taxon>Pseudomonadales</taxon>
        <taxon>Pseudomonadaceae</taxon>
        <taxon>Ectopseudomonas</taxon>
    </lineage>
</organism>
<proteinExistence type="predicted"/>
<dbReference type="EMBL" id="LR130779">
    <property type="protein sequence ID" value="VDN62897.1"/>
    <property type="molecule type" value="Genomic_DNA"/>
</dbReference>
<accession>A0A653B3T4</accession>